<feature type="transmembrane region" description="Helical" evidence="1">
    <location>
        <begin position="71"/>
        <end position="91"/>
    </location>
</feature>
<feature type="transmembrane region" description="Helical" evidence="1">
    <location>
        <begin position="36"/>
        <end position="59"/>
    </location>
</feature>
<sequence>MLTKLTGAAVRAVLVAVLVATPSLLLPTVSTDTSEIVVLFGLACALLTFVEYASTYPSLIEFRDAPPFNRIRFMSLFLTVFFLSVLARGAVLPNGLTMFMQAVGGIVGYALDFPYSPVRLVLLSLPDTATAMEMAQVRTASGMAYLIGLLAITFFYLILKLNDWPSHSGAFNVWINLPTFDPTAGGDVVDRLNRDARVNLALGFLLPFMIPAIGKAATELFGNAVVEEPQTMIWMVSLWAFLPLSLFMRGIAMSRVADMIVEMRRRTAPTEGNGDESNGDLVTP</sequence>
<dbReference type="RefSeq" id="WP_093361623.1">
    <property type="nucleotide sequence ID" value="NZ_FOLG01000010.1"/>
</dbReference>
<dbReference type="STRING" id="441112.SAMN04488094_11039"/>
<dbReference type="EMBL" id="FOLG01000010">
    <property type="protein sequence ID" value="SFC85021.1"/>
    <property type="molecule type" value="Genomic_DNA"/>
</dbReference>
<keyword evidence="3" id="KW-1185">Reference proteome</keyword>
<accession>A0A1I1MHU8</accession>
<proteinExistence type="predicted"/>
<evidence type="ECO:0000313" key="2">
    <source>
        <dbReference type="EMBL" id="SFC85021.1"/>
    </source>
</evidence>
<gene>
    <name evidence="2" type="ORF">SAMN04488094_11039</name>
</gene>
<feature type="transmembrane region" description="Helical" evidence="1">
    <location>
        <begin position="200"/>
        <end position="218"/>
    </location>
</feature>
<keyword evidence="1" id="KW-0472">Membrane</keyword>
<dbReference type="Proteomes" id="UP000198728">
    <property type="component" value="Unassembled WGS sequence"/>
</dbReference>
<feature type="transmembrane region" description="Helical" evidence="1">
    <location>
        <begin position="238"/>
        <end position="257"/>
    </location>
</feature>
<dbReference type="AlphaFoldDB" id="A0A1I1MHU8"/>
<evidence type="ECO:0000256" key="1">
    <source>
        <dbReference type="SAM" id="Phobius"/>
    </source>
</evidence>
<protein>
    <submittedName>
        <fullName evidence="2">Uncharacterized protein</fullName>
    </submittedName>
</protein>
<keyword evidence="1" id="KW-0812">Transmembrane</keyword>
<organism evidence="2 3">
    <name type="scientific">Tropicimonas isoalkanivorans</name>
    <dbReference type="NCBI Taxonomy" id="441112"/>
    <lineage>
        <taxon>Bacteria</taxon>
        <taxon>Pseudomonadati</taxon>
        <taxon>Pseudomonadota</taxon>
        <taxon>Alphaproteobacteria</taxon>
        <taxon>Rhodobacterales</taxon>
        <taxon>Roseobacteraceae</taxon>
        <taxon>Tropicimonas</taxon>
    </lineage>
</organism>
<feature type="transmembrane region" description="Helical" evidence="1">
    <location>
        <begin position="12"/>
        <end position="30"/>
    </location>
</feature>
<keyword evidence="1" id="KW-1133">Transmembrane helix</keyword>
<evidence type="ECO:0000313" key="3">
    <source>
        <dbReference type="Proteomes" id="UP000198728"/>
    </source>
</evidence>
<feature type="transmembrane region" description="Helical" evidence="1">
    <location>
        <begin position="142"/>
        <end position="159"/>
    </location>
</feature>
<reference evidence="2 3" key="1">
    <citation type="submission" date="2016-10" db="EMBL/GenBank/DDBJ databases">
        <authorList>
            <person name="de Groot N.N."/>
        </authorList>
    </citation>
    <scope>NUCLEOTIDE SEQUENCE [LARGE SCALE GENOMIC DNA]</scope>
    <source>
        <strain evidence="2 3">DSM 19548</strain>
    </source>
</reference>
<name>A0A1I1MHU8_9RHOB</name>